<comment type="caution">
    <text evidence="9">The sequence shown here is derived from an EMBL/GenBank/DDBJ whole genome shotgun (WGS) entry which is preliminary data.</text>
</comment>
<keyword evidence="10" id="KW-1185">Reference proteome</keyword>
<protein>
    <recommendedName>
        <fullName evidence="8">Rhodopsin domain-containing protein</fullName>
    </recommendedName>
</protein>
<feature type="region of interest" description="Disordered" evidence="6">
    <location>
        <begin position="323"/>
        <end position="342"/>
    </location>
</feature>
<name>A0A4Z0YFL0_9PEZI</name>
<comment type="subcellular location">
    <subcellularLocation>
        <location evidence="1">Membrane</location>
        <topology evidence="1">Multi-pass membrane protein</topology>
    </subcellularLocation>
</comment>
<feature type="transmembrane region" description="Helical" evidence="7">
    <location>
        <begin position="47"/>
        <end position="68"/>
    </location>
</feature>
<feature type="transmembrane region" description="Helical" evidence="7">
    <location>
        <begin position="12"/>
        <end position="35"/>
    </location>
</feature>
<evidence type="ECO:0000256" key="6">
    <source>
        <dbReference type="SAM" id="MobiDB-lite"/>
    </source>
</evidence>
<evidence type="ECO:0000313" key="10">
    <source>
        <dbReference type="Proteomes" id="UP000297716"/>
    </source>
</evidence>
<dbReference type="EMBL" id="SKBN01000112">
    <property type="protein sequence ID" value="TGJ82864.1"/>
    <property type="molecule type" value="Genomic_DNA"/>
</dbReference>
<comment type="similarity">
    <text evidence="5">Belongs to the SAT4 family.</text>
</comment>
<evidence type="ECO:0000313" key="9">
    <source>
        <dbReference type="EMBL" id="TGJ82864.1"/>
    </source>
</evidence>
<feature type="domain" description="Rhodopsin" evidence="8">
    <location>
        <begin position="31"/>
        <end position="289"/>
    </location>
</feature>
<keyword evidence="2 7" id="KW-0812">Transmembrane</keyword>
<sequence>MPTEQKYLQKPGHVVAAAVILPLIAIMIVVLRFWTRRKQRQNLKMDDWLIIPALLLTLGISISIIYGVSQHSVGYRTYVPPEWSGTPFELKTRQITIIYKIQWAFGLMLPLALGCTKASCLFFYLRIFSVGSKSAAHRFFAGMIALVALWSAAFFFAALFECRLNFWAIWSSTLDILMQCTLIEHIVLALCISDFVTDLIIICAPVPFVWRLNLSTANKIAVSAVFLLGSVAIITSLIRLVMMVKIVRVGFDPNEDGNLIVTEYLYWGIVETSIGVIAACLPTLQFLFRTLTWESIVRSTRGLIKSTFSGSRYMRSDDMSLKETNSYPISENDEQVGPARPERNLTGRIQMGETLSEGSEMHGLQKVIIETSPH</sequence>
<feature type="transmembrane region" description="Helical" evidence="7">
    <location>
        <begin position="222"/>
        <end position="244"/>
    </location>
</feature>
<dbReference type="InterPro" id="IPR052337">
    <property type="entry name" value="SAT4-like"/>
</dbReference>
<evidence type="ECO:0000259" key="8">
    <source>
        <dbReference type="Pfam" id="PF20684"/>
    </source>
</evidence>
<feature type="transmembrane region" description="Helical" evidence="7">
    <location>
        <begin position="103"/>
        <end position="127"/>
    </location>
</feature>
<organism evidence="9 10">
    <name type="scientific">Xylaria hypoxylon</name>
    <dbReference type="NCBI Taxonomy" id="37992"/>
    <lineage>
        <taxon>Eukaryota</taxon>
        <taxon>Fungi</taxon>
        <taxon>Dikarya</taxon>
        <taxon>Ascomycota</taxon>
        <taxon>Pezizomycotina</taxon>
        <taxon>Sordariomycetes</taxon>
        <taxon>Xylariomycetidae</taxon>
        <taxon>Xylariales</taxon>
        <taxon>Xylariaceae</taxon>
        <taxon>Xylaria</taxon>
    </lineage>
</organism>
<evidence type="ECO:0000256" key="4">
    <source>
        <dbReference type="ARBA" id="ARBA00023136"/>
    </source>
</evidence>
<dbReference type="Proteomes" id="UP000297716">
    <property type="component" value="Unassembled WGS sequence"/>
</dbReference>
<dbReference type="PANTHER" id="PTHR33048:SF157">
    <property type="entry name" value="INTEGRAL MEMBRANE PROTEIN"/>
    <property type="match status" value="1"/>
</dbReference>
<evidence type="ECO:0000256" key="1">
    <source>
        <dbReference type="ARBA" id="ARBA00004141"/>
    </source>
</evidence>
<evidence type="ECO:0000256" key="2">
    <source>
        <dbReference type="ARBA" id="ARBA00022692"/>
    </source>
</evidence>
<evidence type="ECO:0000256" key="3">
    <source>
        <dbReference type="ARBA" id="ARBA00022989"/>
    </source>
</evidence>
<feature type="transmembrane region" description="Helical" evidence="7">
    <location>
        <begin position="139"/>
        <end position="160"/>
    </location>
</feature>
<gene>
    <name evidence="9" type="ORF">E0Z10_g5903</name>
</gene>
<evidence type="ECO:0000256" key="7">
    <source>
        <dbReference type="SAM" id="Phobius"/>
    </source>
</evidence>
<dbReference type="Pfam" id="PF20684">
    <property type="entry name" value="Fung_rhodopsin"/>
    <property type="match status" value="1"/>
</dbReference>
<feature type="transmembrane region" description="Helical" evidence="7">
    <location>
        <begin position="186"/>
        <end position="210"/>
    </location>
</feature>
<dbReference type="STRING" id="37992.A0A4Z0YFL0"/>
<dbReference type="AlphaFoldDB" id="A0A4Z0YFL0"/>
<evidence type="ECO:0000256" key="5">
    <source>
        <dbReference type="ARBA" id="ARBA00038359"/>
    </source>
</evidence>
<feature type="transmembrane region" description="Helical" evidence="7">
    <location>
        <begin position="264"/>
        <end position="288"/>
    </location>
</feature>
<keyword evidence="4 7" id="KW-0472">Membrane</keyword>
<dbReference type="PANTHER" id="PTHR33048">
    <property type="entry name" value="PTH11-LIKE INTEGRAL MEMBRANE PROTEIN (AFU_ORTHOLOGUE AFUA_5G11245)"/>
    <property type="match status" value="1"/>
</dbReference>
<keyword evidence="3 7" id="KW-1133">Transmembrane helix</keyword>
<proteinExistence type="inferred from homology"/>
<reference evidence="9 10" key="1">
    <citation type="submission" date="2019-03" db="EMBL/GenBank/DDBJ databases">
        <title>Draft genome sequence of Xylaria hypoxylon DSM 108379, a ubiquitous saprotrophic-parasitic fungi on hardwood.</title>
        <authorList>
            <person name="Buettner E."/>
            <person name="Leonhardt S."/>
            <person name="Gebauer A.M."/>
            <person name="Liers C."/>
            <person name="Hofrichter M."/>
            <person name="Kellner H."/>
        </authorList>
    </citation>
    <scope>NUCLEOTIDE SEQUENCE [LARGE SCALE GENOMIC DNA]</scope>
    <source>
        <strain evidence="9 10">DSM 108379</strain>
    </source>
</reference>
<dbReference type="OrthoDB" id="5393606at2759"/>
<dbReference type="GO" id="GO:0016020">
    <property type="term" value="C:membrane"/>
    <property type="evidence" value="ECO:0007669"/>
    <property type="project" value="UniProtKB-SubCell"/>
</dbReference>
<dbReference type="InterPro" id="IPR049326">
    <property type="entry name" value="Rhodopsin_dom_fungi"/>
</dbReference>
<accession>A0A4Z0YFL0</accession>